<dbReference type="EMBL" id="MTKO01000109">
    <property type="protein sequence ID" value="RWX43812.1"/>
    <property type="molecule type" value="Genomic_DNA"/>
</dbReference>
<comment type="caution">
    <text evidence="1">The sequence shown here is derived from an EMBL/GenBank/DDBJ whole genome shotgun (WGS) entry which is preliminary data.</text>
</comment>
<protein>
    <submittedName>
        <fullName evidence="1">Uncharacterized protein</fullName>
    </submittedName>
</protein>
<dbReference type="Proteomes" id="UP000287853">
    <property type="component" value="Unassembled WGS sequence"/>
</dbReference>
<sequence>MLSGVIEAGNPAVSLETRSFPTPPRDGCGFISFPVPTGKQVMYKNYPFCKSNCKKYTQICQYFSLNKTTYYIVTLKGSNIYSDIYISVY</sequence>
<accession>A0A3S3QGD0</accession>
<evidence type="ECO:0000313" key="2">
    <source>
        <dbReference type="Proteomes" id="UP000287853"/>
    </source>
</evidence>
<reference evidence="1 2" key="1">
    <citation type="submission" date="2017-01" db="EMBL/GenBank/DDBJ databases">
        <title>The cable genome- insights into the physiology and evolution of filamentous bacteria capable of sulfide oxidation via long distance electron transfer.</title>
        <authorList>
            <person name="Schreiber L."/>
            <person name="Bjerg J.T."/>
            <person name="Boggild A."/>
            <person name="Van De Vossenberg J."/>
            <person name="Meysman F."/>
            <person name="Nielsen L.P."/>
            <person name="Schramm A."/>
            <person name="Kjeldsen K.U."/>
        </authorList>
    </citation>
    <scope>NUCLEOTIDE SEQUENCE [LARGE SCALE GENOMIC DNA]</scope>
    <source>
        <strain evidence="1">MCF</strain>
    </source>
</reference>
<gene>
    <name evidence="1" type="ORF">H206_02448</name>
</gene>
<organism evidence="1 2">
    <name type="scientific">Candidatus Electrothrix aarhusensis</name>
    <dbReference type="NCBI Taxonomy" id="1859131"/>
    <lineage>
        <taxon>Bacteria</taxon>
        <taxon>Pseudomonadati</taxon>
        <taxon>Thermodesulfobacteriota</taxon>
        <taxon>Desulfobulbia</taxon>
        <taxon>Desulfobulbales</taxon>
        <taxon>Desulfobulbaceae</taxon>
        <taxon>Candidatus Electrothrix</taxon>
    </lineage>
</organism>
<name>A0A3S3QGD0_9BACT</name>
<keyword evidence="2" id="KW-1185">Reference proteome</keyword>
<dbReference type="AlphaFoldDB" id="A0A3S3QGD0"/>
<proteinExistence type="predicted"/>
<evidence type="ECO:0000313" key="1">
    <source>
        <dbReference type="EMBL" id="RWX43812.1"/>
    </source>
</evidence>